<dbReference type="AlphaFoldDB" id="A0A8X6YFA2"/>
<evidence type="ECO:0000313" key="3">
    <source>
        <dbReference type="Proteomes" id="UP000886998"/>
    </source>
</evidence>
<reference evidence="2" key="1">
    <citation type="submission" date="2020-08" db="EMBL/GenBank/DDBJ databases">
        <title>Multicomponent nature underlies the extraordinary mechanical properties of spider dragline silk.</title>
        <authorList>
            <person name="Kono N."/>
            <person name="Nakamura H."/>
            <person name="Mori M."/>
            <person name="Yoshida Y."/>
            <person name="Ohtoshi R."/>
            <person name="Malay A.D."/>
            <person name="Moran D.A.P."/>
            <person name="Tomita M."/>
            <person name="Numata K."/>
            <person name="Arakawa K."/>
        </authorList>
    </citation>
    <scope>NUCLEOTIDE SEQUENCE</scope>
</reference>
<keyword evidence="3" id="KW-1185">Reference proteome</keyword>
<sequence>MKKKNKPSPECKEPRLLTTTEPKTKYVLHYSNLNPYLKLGRRKQLNSPPELENQNNSRRKTTQQWEEKQFNSTQSAPPAHYSRRKTTQQQDGNNSTQQQEENDLTLLRLCRLRP</sequence>
<feature type="region of interest" description="Disordered" evidence="1">
    <location>
        <begin position="1"/>
        <end position="114"/>
    </location>
</feature>
<evidence type="ECO:0000256" key="1">
    <source>
        <dbReference type="SAM" id="MobiDB-lite"/>
    </source>
</evidence>
<proteinExistence type="predicted"/>
<accession>A0A8X6YFA2</accession>
<name>A0A8X6YFA2_9ARAC</name>
<gene>
    <name evidence="2" type="ORF">TNIN_41181</name>
</gene>
<dbReference type="EMBL" id="BMAV01019113">
    <property type="protein sequence ID" value="GFY71831.1"/>
    <property type="molecule type" value="Genomic_DNA"/>
</dbReference>
<dbReference type="Proteomes" id="UP000886998">
    <property type="component" value="Unassembled WGS sequence"/>
</dbReference>
<comment type="caution">
    <text evidence="2">The sequence shown here is derived from an EMBL/GenBank/DDBJ whole genome shotgun (WGS) entry which is preliminary data.</text>
</comment>
<organism evidence="2 3">
    <name type="scientific">Trichonephila inaurata madagascariensis</name>
    <dbReference type="NCBI Taxonomy" id="2747483"/>
    <lineage>
        <taxon>Eukaryota</taxon>
        <taxon>Metazoa</taxon>
        <taxon>Ecdysozoa</taxon>
        <taxon>Arthropoda</taxon>
        <taxon>Chelicerata</taxon>
        <taxon>Arachnida</taxon>
        <taxon>Araneae</taxon>
        <taxon>Araneomorphae</taxon>
        <taxon>Entelegynae</taxon>
        <taxon>Araneoidea</taxon>
        <taxon>Nephilidae</taxon>
        <taxon>Trichonephila</taxon>
        <taxon>Trichonephila inaurata</taxon>
    </lineage>
</organism>
<evidence type="ECO:0000313" key="2">
    <source>
        <dbReference type="EMBL" id="GFY71831.1"/>
    </source>
</evidence>
<feature type="compositionally biased region" description="Low complexity" evidence="1">
    <location>
        <begin position="87"/>
        <end position="99"/>
    </location>
</feature>
<protein>
    <submittedName>
        <fullName evidence="2">Uncharacterized protein</fullName>
    </submittedName>
</protein>